<gene>
    <name evidence="1" type="ORF">BON30_06655</name>
</gene>
<evidence type="ECO:0008006" key="3">
    <source>
        <dbReference type="Google" id="ProtNLM"/>
    </source>
</evidence>
<protein>
    <recommendedName>
        <fullName evidence="3">Outer membrane protein beta-barrel domain-containing protein</fullName>
    </recommendedName>
</protein>
<dbReference type="Proteomes" id="UP000182229">
    <property type="component" value="Unassembled WGS sequence"/>
</dbReference>
<dbReference type="STRING" id="83449.BON30_06655"/>
<proteinExistence type="predicted"/>
<dbReference type="AlphaFoldDB" id="A0A1L9BED1"/>
<keyword evidence="2" id="KW-1185">Reference proteome</keyword>
<dbReference type="RefSeq" id="WP_071897070.1">
    <property type="nucleotide sequence ID" value="NZ_MPIN01000002.1"/>
</dbReference>
<reference evidence="2" key="1">
    <citation type="submission" date="2016-11" db="EMBL/GenBank/DDBJ databases">
        <authorList>
            <person name="Shukria A."/>
            <person name="Stevens D.C."/>
        </authorList>
    </citation>
    <scope>NUCLEOTIDE SEQUENCE [LARGE SCALE GENOMIC DNA]</scope>
    <source>
        <strain evidence="2">Cbfe23</strain>
    </source>
</reference>
<accession>A0A1L9BED1</accession>
<name>A0A1L9BED1_9BACT</name>
<reference evidence="1 2" key="2">
    <citation type="submission" date="2016-12" db="EMBL/GenBank/DDBJ databases">
        <title>Draft Genome Sequence of Cystobacter ferrugineus Strain Cbfe23.</title>
        <authorList>
            <person name="Akbar S."/>
            <person name="Dowd S.E."/>
            <person name="Stevens D.C."/>
        </authorList>
    </citation>
    <scope>NUCLEOTIDE SEQUENCE [LARGE SCALE GENOMIC DNA]</scope>
    <source>
        <strain evidence="1 2">Cbfe23</strain>
    </source>
</reference>
<evidence type="ECO:0000313" key="2">
    <source>
        <dbReference type="Proteomes" id="UP000182229"/>
    </source>
</evidence>
<comment type="caution">
    <text evidence="1">The sequence shown here is derived from an EMBL/GenBank/DDBJ whole genome shotgun (WGS) entry which is preliminary data.</text>
</comment>
<organism evidence="1 2">
    <name type="scientific">Cystobacter ferrugineus</name>
    <dbReference type="NCBI Taxonomy" id="83449"/>
    <lineage>
        <taxon>Bacteria</taxon>
        <taxon>Pseudomonadati</taxon>
        <taxon>Myxococcota</taxon>
        <taxon>Myxococcia</taxon>
        <taxon>Myxococcales</taxon>
        <taxon>Cystobacterineae</taxon>
        <taxon>Archangiaceae</taxon>
        <taxon>Cystobacter</taxon>
    </lineage>
</organism>
<evidence type="ECO:0000313" key="1">
    <source>
        <dbReference type="EMBL" id="OJH40627.1"/>
    </source>
</evidence>
<dbReference type="EMBL" id="MPIN01000002">
    <property type="protein sequence ID" value="OJH40627.1"/>
    <property type="molecule type" value="Genomic_DNA"/>
</dbReference>
<sequence length="203" mass="21360">MEHLDTKKMKRASHALATTLLLVGGGTRAATSGPASSARHEVSIGATSFLTLASLSSTKTHHTLDVAWHYTLSMGERPESVRLTAGVRVGPPGSAELPLEGYGRVALVARQGPWVPAMGPEIGVGGFTHLSRYSESPVYPRGTLGVVQERQGHVYAGLALAPLRFQLGRFTVSAAELQAATPLKDFGSAVRVQLGILHLGGTF</sequence>